<gene>
    <name evidence="6" type="primary">tadA</name>
    <name evidence="8" type="ORF">CW751_00980</name>
</gene>
<dbReference type="InterPro" id="IPR002125">
    <property type="entry name" value="CMP_dCMP_dom"/>
</dbReference>
<evidence type="ECO:0000256" key="6">
    <source>
        <dbReference type="HAMAP-Rule" id="MF_00972"/>
    </source>
</evidence>
<dbReference type="EC" id="3.5.4.33" evidence="6"/>
<protein>
    <recommendedName>
        <fullName evidence="6">tRNA-specific adenosine deaminase</fullName>
        <ecNumber evidence="6">3.5.4.33</ecNumber>
    </recommendedName>
</protein>
<feature type="binding site" evidence="6">
    <location>
        <position position="56"/>
    </location>
    <ligand>
        <name>Zn(2+)</name>
        <dbReference type="ChEBI" id="CHEBI:29105"/>
        <note>catalytic</note>
    </ligand>
</feature>
<dbReference type="PANTHER" id="PTHR11079">
    <property type="entry name" value="CYTOSINE DEAMINASE FAMILY MEMBER"/>
    <property type="match status" value="1"/>
</dbReference>
<dbReference type="EMBL" id="PJNI01000001">
    <property type="protein sequence ID" value="PKR81941.1"/>
    <property type="molecule type" value="Genomic_DNA"/>
</dbReference>
<comment type="cofactor">
    <cofactor evidence="6">
        <name>Zn(2+)</name>
        <dbReference type="ChEBI" id="CHEBI:29105"/>
    </cofactor>
    <text evidence="6">Binds 1 zinc ion per subunit.</text>
</comment>
<dbReference type="CDD" id="cd01285">
    <property type="entry name" value="nucleoside_deaminase"/>
    <property type="match status" value="1"/>
</dbReference>
<comment type="caution">
    <text evidence="8">The sequence shown here is derived from an EMBL/GenBank/DDBJ whole genome shotgun (WGS) entry which is preliminary data.</text>
</comment>
<keyword evidence="4 6" id="KW-0862">Zinc</keyword>
<dbReference type="RefSeq" id="WP_101333087.1">
    <property type="nucleotide sequence ID" value="NZ_PJNI01000001.1"/>
</dbReference>
<dbReference type="InterPro" id="IPR028883">
    <property type="entry name" value="tRNA_aden_deaminase"/>
</dbReference>
<comment type="function">
    <text evidence="6">Catalyzes the deamination of adenosine to inosine at the wobble position 34 of tRNA(Arg2).</text>
</comment>
<sequence>MITPYNDEYFMRKALAEAEKAFELDEVPIGAVIVANDTIIAKGHNLTEQLNDVTAHAEMQSITAAAENLGGKYLKKCTLYVTMEPCVMCAGALNWSQISKVVFGASDERRGALRYEGIFHPSTEVVGGVLGEECGELVKQFFKSKR</sequence>
<feature type="active site" description="Proton donor" evidence="6">
    <location>
        <position position="58"/>
    </location>
</feature>
<comment type="subunit">
    <text evidence="6">Homodimer.</text>
</comment>
<evidence type="ECO:0000313" key="9">
    <source>
        <dbReference type="Proteomes" id="UP000236654"/>
    </source>
</evidence>
<dbReference type="HAMAP" id="MF_00972">
    <property type="entry name" value="tRNA_aden_deaminase"/>
    <property type="match status" value="1"/>
</dbReference>
<dbReference type="GO" id="GO:0008270">
    <property type="term" value="F:zinc ion binding"/>
    <property type="evidence" value="ECO:0007669"/>
    <property type="project" value="UniProtKB-UniRule"/>
</dbReference>
<evidence type="ECO:0000256" key="2">
    <source>
        <dbReference type="ARBA" id="ARBA00022723"/>
    </source>
</evidence>
<keyword evidence="3 6" id="KW-0378">Hydrolase</keyword>
<keyword evidence="9" id="KW-1185">Reference proteome</keyword>
<evidence type="ECO:0000256" key="1">
    <source>
        <dbReference type="ARBA" id="ARBA00022694"/>
    </source>
</evidence>
<feature type="binding site" evidence="6">
    <location>
        <position position="89"/>
    </location>
    <ligand>
        <name>Zn(2+)</name>
        <dbReference type="ChEBI" id="CHEBI:29105"/>
        <note>catalytic</note>
    </ligand>
</feature>
<dbReference type="PANTHER" id="PTHR11079:SF202">
    <property type="entry name" value="TRNA-SPECIFIC ADENOSINE DEAMINASE"/>
    <property type="match status" value="1"/>
</dbReference>
<dbReference type="GO" id="GO:0002100">
    <property type="term" value="P:tRNA wobble adenosine to inosine editing"/>
    <property type="evidence" value="ECO:0007669"/>
    <property type="project" value="UniProtKB-UniRule"/>
</dbReference>
<dbReference type="Gene3D" id="3.40.140.10">
    <property type="entry name" value="Cytidine Deaminase, domain 2"/>
    <property type="match status" value="1"/>
</dbReference>
<evidence type="ECO:0000256" key="5">
    <source>
        <dbReference type="ARBA" id="ARBA00048045"/>
    </source>
</evidence>
<proteinExistence type="inferred from homology"/>
<dbReference type="SUPFAM" id="SSF53927">
    <property type="entry name" value="Cytidine deaminase-like"/>
    <property type="match status" value="1"/>
</dbReference>
<evidence type="ECO:0000256" key="3">
    <source>
        <dbReference type="ARBA" id="ARBA00022801"/>
    </source>
</evidence>
<evidence type="ECO:0000259" key="7">
    <source>
        <dbReference type="PROSITE" id="PS51747"/>
    </source>
</evidence>
<dbReference type="OrthoDB" id="9802676at2"/>
<evidence type="ECO:0000313" key="8">
    <source>
        <dbReference type="EMBL" id="PKR81941.1"/>
    </source>
</evidence>
<keyword evidence="2 6" id="KW-0479">Metal-binding</keyword>
<feature type="binding site" evidence="6">
    <location>
        <position position="86"/>
    </location>
    <ligand>
        <name>Zn(2+)</name>
        <dbReference type="ChEBI" id="CHEBI:29105"/>
        <note>catalytic</note>
    </ligand>
</feature>
<accession>A0A2I0R5T1</accession>
<dbReference type="InterPro" id="IPR016193">
    <property type="entry name" value="Cytidine_deaminase-like"/>
</dbReference>
<keyword evidence="1 6" id="KW-0819">tRNA processing</keyword>
<dbReference type="GO" id="GO:0052717">
    <property type="term" value="F:tRNA-specific adenosine-34 deaminase activity"/>
    <property type="evidence" value="ECO:0007669"/>
    <property type="project" value="UniProtKB-UniRule"/>
</dbReference>
<reference evidence="8 9" key="1">
    <citation type="submission" date="2017-12" db="EMBL/GenBank/DDBJ databases">
        <title>The draft genome sequence of Brumimicrobium saltpan LHR20.</title>
        <authorList>
            <person name="Do Z.-J."/>
            <person name="Luo H.-R."/>
        </authorList>
    </citation>
    <scope>NUCLEOTIDE SEQUENCE [LARGE SCALE GENOMIC DNA]</scope>
    <source>
        <strain evidence="8 9">LHR20</strain>
    </source>
</reference>
<dbReference type="PROSITE" id="PS51747">
    <property type="entry name" value="CYT_DCMP_DEAMINASES_2"/>
    <property type="match status" value="1"/>
</dbReference>
<comment type="similarity">
    <text evidence="6">Belongs to the cytidine and deoxycytidylate deaminase family.</text>
</comment>
<organism evidence="8 9">
    <name type="scientific">Brumimicrobium salinarum</name>
    <dbReference type="NCBI Taxonomy" id="2058658"/>
    <lineage>
        <taxon>Bacteria</taxon>
        <taxon>Pseudomonadati</taxon>
        <taxon>Bacteroidota</taxon>
        <taxon>Flavobacteriia</taxon>
        <taxon>Flavobacteriales</taxon>
        <taxon>Crocinitomicaceae</taxon>
        <taxon>Brumimicrobium</taxon>
    </lineage>
</organism>
<dbReference type="AlphaFoldDB" id="A0A2I0R5T1"/>
<feature type="domain" description="CMP/dCMP-type deaminase" evidence="7">
    <location>
        <begin position="5"/>
        <end position="116"/>
    </location>
</feature>
<dbReference type="Pfam" id="PF00383">
    <property type="entry name" value="dCMP_cyt_deam_1"/>
    <property type="match status" value="1"/>
</dbReference>
<dbReference type="Proteomes" id="UP000236654">
    <property type="component" value="Unassembled WGS sequence"/>
</dbReference>
<name>A0A2I0R5T1_9FLAO</name>
<evidence type="ECO:0000256" key="4">
    <source>
        <dbReference type="ARBA" id="ARBA00022833"/>
    </source>
</evidence>
<comment type="catalytic activity">
    <reaction evidence="5 6">
        <text>adenosine(34) in tRNA + H2O + H(+) = inosine(34) in tRNA + NH4(+)</text>
        <dbReference type="Rhea" id="RHEA:43168"/>
        <dbReference type="Rhea" id="RHEA-COMP:10373"/>
        <dbReference type="Rhea" id="RHEA-COMP:10374"/>
        <dbReference type="ChEBI" id="CHEBI:15377"/>
        <dbReference type="ChEBI" id="CHEBI:15378"/>
        <dbReference type="ChEBI" id="CHEBI:28938"/>
        <dbReference type="ChEBI" id="CHEBI:74411"/>
        <dbReference type="ChEBI" id="CHEBI:82852"/>
        <dbReference type="EC" id="3.5.4.33"/>
    </reaction>
</comment>